<evidence type="ECO:0000259" key="9">
    <source>
        <dbReference type="Pfam" id="PF13231"/>
    </source>
</evidence>
<dbReference type="PANTHER" id="PTHR33908">
    <property type="entry name" value="MANNOSYLTRANSFERASE YKCB-RELATED"/>
    <property type="match status" value="1"/>
</dbReference>
<gene>
    <name evidence="10" type="ORF">A2462_04300</name>
</gene>
<accession>A0A1F4TPM0</accession>
<evidence type="ECO:0000313" key="11">
    <source>
        <dbReference type="Proteomes" id="UP000177309"/>
    </source>
</evidence>
<dbReference type="GO" id="GO:0016763">
    <property type="term" value="F:pentosyltransferase activity"/>
    <property type="evidence" value="ECO:0007669"/>
    <property type="project" value="TreeGrafter"/>
</dbReference>
<keyword evidence="6 8" id="KW-1133">Transmembrane helix</keyword>
<feature type="transmembrane region" description="Helical" evidence="8">
    <location>
        <begin position="186"/>
        <end position="205"/>
    </location>
</feature>
<keyword evidence="4" id="KW-0808">Transferase</keyword>
<evidence type="ECO:0000256" key="1">
    <source>
        <dbReference type="ARBA" id="ARBA00004651"/>
    </source>
</evidence>
<dbReference type="AlphaFoldDB" id="A0A1F4TPM0"/>
<dbReference type="InterPro" id="IPR038731">
    <property type="entry name" value="RgtA/B/C-like"/>
</dbReference>
<evidence type="ECO:0000256" key="2">
    <source>
        <dbReference type="ARBA" id="ARBA00022475"/>
    </source>
</evidence>
<feature type="transmembrane region" description="Helical" evidence="8">
    <location>
        <begin position="225"/>
        <end position="246"/>
    </location>
</feature>
<feature type="transmembrane region" description="Helical" evidence="8">
    <location>
        <begin position="64"/>
        <end position="84"/>
    </location>
</feature>
<evidence type="ECO:0000256" key="3">
    <source>
        <dbReference type="ARBA" id="ARBA00022676"/>
    </source>
</evidence>
<feature type="transmembrane region" description="Helical" evidence="8">
    <location>
        <begin position="322"/>
        <end position="342"/>
    </location>
</feature>
<dbReference type="Proteomes" id="UP000177309">
    <property type="component" value="Unassembled WGS sequence"/>
</dbReference>
<evidence type="ECO:0000256" key="6">
    <source>
        <dbReference type="ARBA" id="ARBA00022989"/>
    </source>
</evidence>
<feature type="domain" description="Glycosyltransferase RgtA/B/C/D-like" evidence="9">
    <location>
        <begin position="43"/>
        <end position="203"/>
    </location>
</feature>
<keyword evidence="3" id="KW-0328">Glycosyltransferase</keyword>
<comment type="caution">
    <text evidence="10">The sequence shown here is derived from an EMBL/GenBank/DDBJ whole genome shotgun (WGS) entry which is preliminary data.</text>
</comment>
<evidence type="ECO:0000313" key="10">
    <source>
        <dbReference type="EMBL" id="OGC34490.1"/>
    </source>
</evidence>
<evidence type="ECO:0000256" key="4">
    <source>
        <dbReference type="ARBA" id="ARBA00022679"/>
    </source>
</evidence>
<feature type="transmembrane region" description="Helical" evidence="8">
    <location>
        <begin position="142"/>
        <end position="174"/>
    </location>
</feature>
<comment type="subcellular location">
    <subcellularLocation>
        <location evidence="1">Cell membrane</location>
        <topology evidence="1">Multi-pass membrane protein</topology>
    </subcellularLocation>
</comment>
<dbReference type="PANTHER" id="PTHR33908:SF11">
    <property type="entry name" value="MEMBRANE PROTEIN"/>
    <property type="match status" value="1"/>
</dbReference>
<name>A0A1F4TPM0_UNCSA</name>
<feature type="transmembrane region" description="Helical" evidence="8">
    <location>
        <begin position="93"/>
        <end position="114"/>
    </location>
</feature>
<evidence type="ECO:0000256" key="8">
    <source>
        <dbReference type="SAM" id="Phobius"/>
    </source>
</evidence>
<feature type="transmembrane region" description="Helical" evidence="8">
    <location>
        <begin position="267"/>
        <end position="286"/>
    </location>
</feature>
<keyword evidence="7 8" id="KW-0472">Membrane</keyword>
<dbReference type="GO" id="GO:0005886">
    <property type="term" value="C:plasma membrane"/>
    <property type="evidence" value="ECO:0007669"/>
    <property type="project" value="UniProtKB-SubCell"/>
</dbReference>
<dbReference type="InterPro" id="IPR050297">
    <property type="entry name" value="LipidA_mod_glycosyltrf_83"/>
</dbReference>
<keyword evidence="5 8" id="KW-0812">Transmembrane</keyword>
<proteinExistence type="predicted"/>
<protein>
    <recommendedName>
        <fullName evidence="9">Glycosyltransferase RgtA/B/C/D-like domain-containing protein</fullName>
    </recommendedName>
</protein>
<dbReference type="GO" id="GO:0009103">
    <property type="term" value="P:lipopolysaccharide biosynthetic process"/>
    <property type="evidence" value="ECO:0007669"/>
    <property type="project" value="UniProtKB-ARBA"/>
</dbReference>
<dbReference type="EMBL" id="MEUI01000015">
    <property type="protein sequence ID" value="OGC34490.1"/>
    <property type="molecule type" value="Genomic_DNA"/>
</dbReference>
<evidence type="ECO:0000256" key="7">
    <source>
        <dbReference type="ARBA" id="ARBA00023136"/>
    </source>
</evidence>
<reference evidence="10 11" key="1">
    <citation type="journal article" date="2016" name="Nat. Commun.">
        <title>Thousands of microbial genomes shed light on interconnected biogeochemical processes in an aquifer system.</title>
        <authorList>
            <person name="Anantharaman K."/>
            <person name="Brown C.T."/>
            <person name="Hug L.A."/>
            <person name="Sharon I."/>
            <person name="Castelle C.J."/>
            <person name="Probst A.J."/>
            <person name="Thomas B.C."/>
            <person name="Singh A."/>
            <person name="Wilkins M.J."/>
            <person name="Karaoz U."/>
            <person name="Brodie E.L."/>
            <person name="Williams K.H."/>
            <person name="Hubbard S.S."/>
            <person name="Banfield J.F."/>
        </authorList>
    </citation>
    <scope>NUCLEOTIDE SEQUENCE [LARGE SCALE GENOMIC DNA]</scope>
</reference>
<organism evidence="10 11">
    <name type="scientific">candidate division WOR-1 bacterium RIFOXYC2_FULL_41_25</name>
    <dbReference type="NCBI Taxonomy" id="1802586"/>
    <lineage>
        <taxon>Bacteria</taxon>
        <taxon>Bacillati</taxon>
        <taxon>Saganbacteria</taxon>
    </lineage>
</organism>
<sequence length="469" mass="53947">MILWLFLIIVNVFKLWLARYLPLLGDEAYYNVWSQHLALSYNDHPPAIAYLHWLVNFVSGQSEFGVRLAAIIIILVATWLIYLIAKETFDKKVAIASAILFNLVPTYFTGGLFLTPEQPLLIFWLLSTYLTVKLFKTQDPKLWYGLGLSVGLGLLSKYPMILFFPGLLLFLIISKENRPWLTKKEPYLAIILSLLVFSPVIIWNWQQGFSSFLYHGSRVGSPNYLYNLLYFLILQFLMFSPPVFIFTFRTFLFDFWKNLKTLSGQTLLLLSLSLPSFLAFLIVSPFTMVGGHWTTICYLGPIIVICQRILAQPTPFKKFGFWFNLGIIISINILFVSFYAFLFPLPEEIKANAYTINRALPQYIQSKQVDYVFSNQMGVGSLVSFYGKTPVHLRKGYWKQFDIWGAPELKPGDNLLYFVFGDQDMPNKLKPLFAKIEVDPKIRLFAKDSNIPQETKAILCRGFKGGILP</sequence>
<dbReference type="Pfam" id="PF13231">
    <property type="entry name" value="PMT_2"/>
    <property type="match status" value="1"/>
</dbReference>
<keyword evidence="2" id="KW-1003">Cell membrane</keyword>
<evidence type="ECO:0000256" key="5">
    <source>
        <dbReference type="ARBA" id="ARBA00022692"/>
    </source>
</evidence>